<accession>A0A381SXZ9</accession>
<dbReference type="EMBL" id="UINC01003428">
    <property type="protein sequence ID" value="SVA06243.1"/>
    <property type="molecule type" value="Genomic_DNA"/>
</dbReference>
<protein>
    <recommendedName>
        <fullName evidence="2">Nucleoside phosphorylase domain-containing protein</fullName>
    </recommendedName>
</protein>
<evidence type="ECO:0008006" key="2">
    <source>
        <dbReference type="Google" id="ProtNLM"/>
    </source>
</evidence>
<dbReference type="InterPro" id="IPR035994">
    <property type="entry name" value="Nucleoside_phosphorylase_sf"/>
</dbReference>
<evidence type="ECO:0000313" key="1">
    <source>
        <dbReference type="EMBL" id="SVA06243.1"/>
    </source>
</evidence>
<sequence>MEFPLFRGEGLILIGVGIGKNKISKNLGTLLNKEMKQNLVQVINIGVAGGNPQSTKIGQCYLVNRIMDAETDQGHEINSLIEHDLEEKSLVTVEKGITDGGDSYPELVDMEASAICAVSRQYIPTQQLAIIKIVSDHMDLEKIDLSFKTIAGLIEHNVPIINKFLLDFRSILKSDHNSKPAMN</sequence>
<gene>
    <name evidence="1" type="ORF">METZ01_LOCUS59097</name>
</gene>
<dbReference type="SUPFAM" id="SSF53167">
    <property type="entry name" value="Purine and uridine phosphorylases"/>
    <property type="match status" value="1"/>
</dbReference>
<reference evidence="1" key="1">
    <citation type="submission" date="2018-05" db="EMBL/GenBank/DDBJ databases">
        <authorList>
            <person name="Lanie J.A."/>
            <person name="Ng W.-L."/>
            <person name="Kazmierczak K.M."/>
            <person name="Andrzejewski T.M."/>
            <person name="Davidsen T.M."/>
            <person name="Wayne K.J."/>
            <person name="Tettelin H."/>
            <person name="Glass J.I."/>
            <person name="Rusch D."/>
            <person name="Podicherti R."/>
            <person name="Tsui H.-C.T."/>
            <person name="Winkler M.E."/>
        </authorList>
    </citation>
    <scope>NUCLEOTIDE SEQUENCE</scope>
</reference>
<name>A0A381SXZ9_9ZZZZ</name>
<dbReference type="GO" id="GO:0009116">
    <property type="term" value="P:nucleoside metabolic process"/>
    <property type="evidence" value="ECO:0007669"/>
    <property type="project" value="InterPro"/>
</dbReference>
<dbReference type="AlphaFoldDB" id="A0A381SXZ9"/>
<organism evidence="1">
    <name type="scientific">marine metagenome</name>
    <dbReference type="NCBI Taxonomy" id="408172"/>
    <lineage>
        <taxon>unclassified sequences</taxon>
        <taxon>metagenomes</taxon>
        <taxon>ecological metagenomes</taxon>
    </lineage>
</organism>
<dbReference type="Gene3D" id="3.40.50.1580">
    <property type="entry name" value="Nucleoside phosphorylase domain"/>
    <property type="match status" value="1"/>
</dbReference>
<dbReference type="GO" id="GO:0003824">
    <property type="term" value="F:catalytic activity"/>
    <property type="evidence" value="ECO:0007669"/>
    <property type="project" value="InterPro"/>
</dbReference>
<proteinExistence type="predicted"/>